<dbReference type="GO" id="GO:0005524">
    <property type="term" value="F:ATP binding"/>
    <property type="evidence" value="ECO:0007669"/>
    <property type="project" value="UniProtKB-KW"/>
</dbReference>
<dbReference type="Gene3D" id="3.40.50.300">
    <property type="entry name" value="P-loop containing nucleotide triphosphate hydrolases"/>
    <property type="match status" value="1"/>
</dbReference>
<keyword evidence="5" id="KW-1185">Reference proteome</keyword>
<dbReference type="AlphaFoldDB" id="A0A4Y7I7G6"/>
<dbReference type="InterPro" id="IPR042197">
    <property type="entry name" value="Apaf_helical"/>
</dbReference>
<organism evidence="4 5">
    <name type="scientific">Papaver somniferum</name>
    <name type="common">Opium poppy</name>
    <dbReference type="NCBI Taxonomy" id="3469"/>
    <lineage>
        <taxon>Eukaryota</taxon>
        <taxon>Viridiplantae</taxon>
        <taxon>Streptophyta</taxon>
        <taxon>Embryophyta</taxon>
        <taxon>Tracheophyta</taxon>
        <taxon>Spermatophyta</taxon>
        <taxon>Magnoliopsida</taxon>
        <taxon>Ranunculales</taxon>
        <taxon>Papaveraceae</taxon>
        <taxon>Papaveroideae</taxon>
        <taxon>Papaver</taxon>
    </lineage>
</organism>
<name>A0A4Y7I7G6_PAPSO</name>
<dbReference type="Gene3D" id="1.10.8.430">
    <property type="entry name" value="Helical domain of apoptotic protease-activating factors"/>
    <property type="match status" value="1"/>
</dbReference>
<keyword evidence="2" id="KW-0175">Coiled coil</keyword>
<feature type="coiled-coil region" evidence="2">
    <location>
        <begin position="28"/>
        <end position="69"/>
    </location>
</feature>
<dbReference type="Pfam" id="PF00931">
    <property type="entry name" value="NB-ARC"/>
    <property type="match status" value="1"/>
</dbReference>
<dbReference type="PANTHER" id="PTHR33463:SF198">
    <property type="entry name" value="RPP4C3"/>
    <property type="match status" value="1"/>
</dbReference>
<dbReference type="SUPFAM" id="SSF52540">
    <property type="entry name" value="P-loop containing nucleoside triphosphate hydrolases"/>
    <property type="match status" value="1"/>
</dbReference>
<dbReference type="InterPro" id="IPR050905">
    <property type="entry name" value="Plant_NBS-LRR"/>
</dbReference>
<dbReference type="Gramene" id="RZC43632">
    <property type="protein sequence ID" value="RZC43632"/>
    <property type="gene ID" value="C5167_036583"/>
</dbReference>
<dbReference type="InterPro" id="IPR002182">
    <property type="entry name" value="NB-ARC"/>
</dbReference>
<keyword evidence="1" id="KW-0547">Nucleotide-binding</keyword>
<protein>
    <recommendedName>
        <fullName evidence="3">NB-ARC domain-containing protein</fullName>
    </recommendedName>
</protein>
<dbReference type="PANTHER" id="PTHR33463">
    <property type="entry name" value="NB-ARC DOMAIN-CONTAINING PROTEIN-RELATED"/>
    <property type="match status" value="1"/>
</dbReference>
<dbReference type="OMA" id="AIGIHEE"/>
<reference evidence="4 5" key="1">
    <citation type="journal article" date="2018" name="Science">
        <title>The opium poppy genome and morphinan production.</title>
        <authorList>
            <person name="Guo L."/>
            <person name="Winzer T."/>
            <person name="Yang X."/>
            <person name="Li Y."/>
            <person name="Ning Z."/>
            <person name="He Z."/>
            <person name="Teodor R."/>
            <person name="Lu Y."/>
            <person name="Bowser T.A."/>
            <person name="Graham I.A."/>
            <person name="Ye K."/>
        </authorList>
    </citation>
    <scope>NUCLEOTIDE SEQUENCE [LARGE SCALE GENOMIC DNA]</scope>
    <source>
        <strain evidence="5">cv. HN1</strain>
        <tissue evidence="4">Leaves</tissue>
    </source>
</reference>
<evidence type="ECO:0000259" key="3">
    <source>
        <dbReference type="Pfam" id="PF00931"/>
    </source>
</evidence>
<keyword evidence="1" id="KW-0067">ATP-binding</keyword>
<dbReference type="PRINTS" id="PR00364">
    <property type="entry name" value="DISEASERSIST"/>
</dbReference>
<dbReference type="InterPro" id="IPR027417">
    <property type="entry name" value="P-loop_NTPase"/>
</dbReference>
<evidence type="ECO:0000313" key="4">
    <source>
        <dbReference type="EMBL" id="RZC43632.1"/>
    </source>
</evidence>
<dbReference type="Proteomes" id="UP000316621">
    <property type="component" value="Chromosome 1"/>
</dbReference>
<feature type="domain" description="NB-ARC" evidence="3">
    <location>
        <begin position="153"/>
        <end position="318"/>
    </location>
</feature>
<evidence type="ECO:0000313" key="5">
    <source>
        <dbReference type="Proteomes" id="UP000316621"/>
    </source>
</evidence>
<dbReference type="EMBL" id="CM010715">
    <property type="protein sequence ID" value="RZC43632.1"/>
    <property type="molecule type" value="Genomic_DNA"/>
</dbReference>
<gene>
    <name evidence="4" type="ORF">C5167_036583</name>
</gene>
<evidence type="ECO:0000256" key="2">
    <source>
        <dbReference type="SAM" id="Coils"/>
    </source>
</evidence>
<accession>A0A4Y7I7G6</accession>
<sequence>MPVLDLVSPVTEIFKCLLPPILLRIGYLIRHRRKIEKLGRKVDDLKNLRVDLQVRVDAARRNLESIRRVVQVWLERVDKEISKDETMERLMSGQALQVLNSQSCFSATTSCGSSRYVLGCKIERKTIIIEELLEEDFLPANPDFESFASRKVAINEVMAALKDQGTSLIGVYGMGGVGKTMLMNEISKQVQEEKIFDVVVMANVSQNVDLKKIQATIAEVLGLERIMKMEDRRARAAMLSARLMDEKSVLVILDDLWTQNLNLYDVGIPRGHQGCKVAITTRMRIQACNSWIVDKNIEVGVLTEDESWDLFKKNVGDSPDTQLELSRHIANECKGLPIALVTLGRALRNKDNLLWEDTALQLKNATFTYIEVA</sequence>
<evidence type="ECO:0000256" key="1">
    <source>
        <dbReference type="ARBA" id="ARBA00022840"/>
    </source>
</evidence>
<dbReference type="GO" id="GO:0043531">
    <property type="term" value="F:ADP binding"/>
    <property type="evidence" value="ECO:0007669"/>
    <property type="project" value="InterPro"/>
</dbReference>
<proteinExistence type="predicted"/>